<sequence>MIRPKLLKTFSFRLALWYVALFAGSATVVFAFIWWAAVTFMVGQTDDSIESEIWNLAEQYDERGLAALSMQISTRQRSEGSRSNIYLLADRDLHYLAGNMRQWPKGVTPRGFPEWHTIRVTSELDGRSTDARVRVITLMGKVHLLVGRELSDVLRARAIMASAMAVGLLVTVVMGLVWGNVMTRKLLERLEAINSASQEIMGGALSRRIPVSGAGDEFDRLAANLNDMLDRIGELLDTVRQVSDNIAHDLRSPLTRLRSRLELALLEKPDPGTQRHAMEEAIAQAESIIATFNALLTIARAESAAAKAETQDIDLSALVRDAAELYEPLGEDKGLEMRVEVADALTLTGNRHLLSQAVANLLDNAVKYTPEGGTILVRAARMGDGAIALRVADTGPGIPEEERANVLRRFYRLDQSRGTPGSGLGLSLVAAVARLHGARMELSDAGPGLAVELRFPGRG</sequence>
<dbReference type="InterPro" id="IPR003661">
    <property type="entry name" value="HisK_dim/P_dom"/>
</dbReference>
<dbReference type="PROSITE" id="PS50885">
    <property type="entry name" value="HAMP"/>
    <property type="match status" value="1"/>
</dbReference>
<organism evidence="14 15">
    <name type="scientific">Fundidesulfovibrio magnetotacticus</name>
    <dbReference type="NCBI Taxonomy" id="2730080"/>
    <lineage>
        <taxon>Bacteria</taxon>
        <taxon>Pseudomonadati</taxon>
        <taxon>Thermodesulfobacteriota</taxon>
        <taxon>Desulfovibrionia</taxon>
        <taxon>Desulfovibrionales</taxon>
        <taxon>Desulfovibrionaceae</taxon>
        <taxon>Fundidesulfovibrio</taxon>
    </lineage>
</organism>
<accession>A0A6V8LZY5</accession>
<comment type="caution">
    <text evidence="14">The sequence shown here is derived from an EMBL/GenBank/DDBJ whole genome shotgun (WGS) entry which is preliminary data.</text>
</comment>
<dbReference type="Gene3D" id="1.10.287.130">
    <property type="match status" value="1"/>
</dbReference>
<reference evidence="14 15" key="1">
    <citation type="submission" date="2020-04" db="EMBL/GenBank/DDBJ databases">
        <authorList>
            <consortium name="Desulfovibrio sp. FSS-1 genome sequencing consortium"/>
            <person name="Shimoshige H."/>
            <person name="Kobayashi H."/>
            <person name="Maekawa T."/>
        </authorList>
    </citation>
    <scope>NUCLEOTIDE SEQUENCE [LARGE SCALE GENOMIC DNA]</scope>
    <source>
        <strain evidence="14 15">SIID29052-01</strain>
    </source>
</reference>
<dbReference type="PANTHER" id="PTHR45436:SF8">
    <property type="entry name" value="HISTIDINE KINASE"/>
    <property type="match status" value="1"/>
</dbReference>
<evidence type="ECO:0000256" key="7">
    <source>
        <dbReference type="ARBA" id="ARBA00022777"/>
    </source>
</evidence>
<evidence type="ECO:0000259" key="13">
    <source>
        <dbReference type="PROSITE" id="PS50885"/>
    </source>
</evidence>
<dbReference type="Pfam" id="PF02518">
    <property type="entry name" value="HATPase_c"/>
    <property type="match status" value="1"/>
</dbReference>
<dbReference type="Pfam" id="PF00672">
    <property type="entry name" value="HAMP"/>
    <property type="match status" value="1"/>
</dbReference>
<dbReference type="AlphaFoldDB" id="A0A6V8LZY5"/>
<dbReference type="CDD" id="cd00082">
    <property type="entry name" value="HisKA"/>
    <property type="match status" value="1"/>
</dbReference>
<dbReference type="InterPro" id="IPR036097">
    <property type="entry name" value="HisK_dim/P_sf"/>
</dbReference>
<dbReference type="Gene3D" id="6.10.340.10">
    <property type="match status" value="1"/>
</dbReference>
<evidence type="ECO:0000256" key="5">
    <source>
        <dbReference type="ARBA" id="ARBA00022679"/>
    </source>
</evidence>
<dbReference type="PANTHER" id="PTHR45436">
    <property type="entry name" value="SENSOR HISTIDINE KINASE YKOH"/>
    <property type="match status" value="1"/>
</dbReference>
<name>A0A6V8LZY5_9BACT</name>
<evidence type="ECO:0000313" key="15">
    <source>
        <dbReference type="Proteomes" id="UP000494245"/>
    </source>
</evidence>
<keyword evidence="15" id="KW-1185">Reference proteome</keyword>
<comment type="catalytic activity">
    <reaction evidence="1">
        <text>ATP + protein L-histidine = ADP + protein N-phospho-L-histidine.</text>
        <dbReference type="EC" id="2.7.13.3"/>
    </reaction>
</comment>
<evidence type="ECO:0000313" key="14">
    <source>
        <dbReference type="EMBL" id="GFK95579.1"/>
    </source>
</evidence>
<gene>
    <name evidence="14" type="primary">mprB</name>
    <name evidence="14" type="ORF">NNJEOMEG_03447</name>
</gene>
<keyword evidence="6 11" id="KW-0812">Transmembrane</keyword>
<reference evidence="14 15" key="2">
    <citation type="submission" date="2020-05" db="EMBL/GenBank/DDBJ databases">
        <title>Draft genome sequence of Desulfovibrio sp. strainFSS-1.</title>
        <authorList>
            <person name="Shimoshige H."/>
            <person name="Kobayashi H."/>
            <person name="Maekawa T."/>
        </authorList>
    </citation>
    <scope>NUCLEOTIDE SEQUENCE [LARGE SCALE GENOMIC DNA]</scope>
    <source>
        <strain evidence="14 15">SIID29052-01</strain>
    </source>
</reference>
<dbReference type="RefSeq" id="WP_173086719.1">
    <property type="nucleotide sequence ID" value="NZ_BLTE01000019.1"/>
</dbReference>
<evidence type="ECO:0000256" key="1">
    <source>
        <dbReference type="ARBA" id="ARBA00000085"/>
    </source>
</evidence>
<dbReference type="EC" id="2.7.13.3" evidence="3"/>
<evidence type="ECO:0000256" key="4">
    <source>
        <dbReference type="ARBA" id="ARBA00022553"/>
    </source>
</evidence>
<keyword evidence="9" id="KW-0902">Two-component regulatory system</keyword>
<dbReference type="CDD" id="cd06225">
    <property type="entry name" value="HAMP"/>
    <property type="match status" value="1"/>
</dbReference>
<dbReference type="InterPro" id="IPR036890">
    <property type="entry name" value="HATPase_C_sf"/>
</dbReference>
<keyword evidence="8 11" id="KW-1133">Transmembrane helix</keyword>
<evidence type="ECO:0000256" key="3">
    <source>
        <dbReference type="ARBA" id="ARBA00012438"/>
    </source>
</evidence>
<proteinExistence type="predicted"/>
<evidence type="ECO:0000259" key="12">
    <source>
        <dbReference type="PROSITE" id="PS50109"/>
    </source>
</evidence>
<dbReference type="SMART" id="SM00388">
    <property type="entry name" value="HisKA"/>
    <property type="match status" value="1"/>
</dbReference>
<dbReference type="Proteomes" id="UP000494245">
    <property type="component" value="Unassembled WGS sequence"/>
</dbReference>
<keyword evidence="5 14" id="KW-0808">Transferase</keyword>
<protein>
    <recommendedName>
        <fullName evidence="3">histidine kinase</fullName>
        <ecNumber evidence="3">2.7.13.3</ecNumber>
    </recommendedName>
</protein>
<dbReference type="SUPFAM" id="SSF158472">
    <property type="entry name" value="HAMP domain-like"/>
    <property type="match status" value="1"/>
</dbReference>
<dbReference type="Gene3D" id="3.30.565.10">
    <property type="entry name" value="Histidine kinase-like ATPase, C-terminal domain"/>
    <property type="match status" value="1"/>
</dbReference>
<evidence type="ECO:0000256" key="11">
    <source>
        <dbReference type="SAM" id="Phobius"/>
    </source>
</evidence>
<dbReference type="PROSITE" id="PS50109">
    <property type="entry name" value="HIS_KIN"/>
    <property type="match status" value="1"/>
</dbReference>
<evidence type="ECO:0000256" key="2">
    <source>
        <dbReference type="ARBA" id="ARBA00004370"/>
    </source>
</evidence>
<evidence type="ECO:0000256" key="6">
    <source>
        <dbReference type="ARBA" id="ARBA00022692"/>
    </source>
</evidence>
<dbReference type="PRINTS" id="PR00344">
    <property type="entry name" value="BCTRLSENSOR"/>
</dbReference>
<keyword evidence="10 11" id="KW-0472">Membrane</keyword>
<dbReference type="GO" id="GO:0005886">
    <property type="term" value="C:plasma membrane"/>
    <property type="evidence" value="ECO:0007669"/>
    <property type="project" value="TreeGrafter"/>
</dbReference>
<dbReference type="SUPFAM" id="SSF55874">
    <property type="entry name" value="ATPase domain of HSP90 chaperone/DNA topoisomerase II/histidine kinase"/>
    <property type="match status" value="1"/>
</dbReference>
<feature type="transmembrane region" description="Helical" evidence="11">
    <location>
        <begin position="12"/>
        <end position="37"/>
    </location>
</feature>
<evidence type="ECO:0000256" key="10">
    <source>
        <dbReference type="ARBA" id="ARBA00023136"/>
    </source>
</evidence>
<feature type="domain" description="HAMP" evidence="13">
    <location>
        <begin position="184"/>
        <end position="237"/>
    </location>
</feature>
<dbReference type="InterPro" id="IPR005467">
    <property type="entry name" value="His_kinase_dom"/>
</dbReference>
<keyword evidence="7 14" id="KW-0418">Kinase</keyword>
<dbReference type="GO" id="GO:0000155">
    <property type="term" value="F:phosphorelay sensor kinase activity"/>
    <property type="evidence" value="ECO:0007669"/>
    <property type="project" value="InterPro"/>
</dbReference>
<feature type="domain" description="Histidine kinase" evidence="12">
    <location>
        <begin position="245"/>
        <end position="459"/>
    </location>
</feature>
<dbReference type="InterPro" id="IPR004358">
    <property type="entry name" value="Sig_transdc_His_kin-like_C"/>
</dbReference>
<dbReference type="InterPro" id="IPR003594">
    <property type="entry name" value="HATPase_dom"/>
</dbReference>
<dbReference type="EMBL" id="BLTE01000019">
    <property type="protein sequence ID" value="GFK95579.1"/>
    <property type="molecule type" value="Genomic_DNA"/>
</dbReference>
<feature type="transmembrane region" description="Helical" evidence="11">
    <location>
        <begin position="158"/>
        <end position="179"/>
    </location>
</feature>
<evidence type="ECO:0000256" key="9">
    <source>
        <dbReference type="ARBA" id="ARBA00023012"/>
    </source>
</evidence>
<dbReference type="Pfam" id="PF00512">
    <property type="entry name" value="HisKA"/>
    <property type="match status" value="1"/>
</dbReference>
<dbReference type="InterPro" id="IPR050428">
    <property type="entry name" value="TCS_sensor_his_kinase"/>
</dbReference>
<evidence type="ECO:0000256" key="8">
    <source>
        <dbReference type="ARBA" id="ARBA00022989"/>
    </source>
</evidence>
<dbReference type="InterPro" id="IPR003660">
    <property type="entry name" value="HAMP_dom"/>
</dbReference>
<keyword evidence="4" id="KW-0597">Phosphoprotein</keyword>
<dbReference type="SMART" id="SM00387">
    <property type="entry name" value="HATPase_c"/>
    <property type="match status" value="1"/>
</dbReference>
<dbReference type="SUPFAM" id="SSF47384">
    <property type="entry name" value="Homodimeric domain of signal transducing histidine kinase"/>
    <property type="match status" value="1"/>
</dbReference>
<comment type="subcellular location">
    <subcellularLocation>
        <location evidence="2">Membrane</location>
    </subcellularLocation>
</comment>
<dbReference type="SMART" id="SM00304">
    <property type="entry name" value="HAMP"/>
    <property type="match status" value="1"/>
</dbReference>